<evidence type="ECO:0000313" key="3">
    <source>
        <dbReference type="Proteomes" id="UP000708208"/>
    </source>
</evidence>
<dbReference type="Proteomes" id="UP000708208">
    <property type="component" value="Unassembled WGS sequence"/>
</dbReference>
<comment type="caution">
    <text evidence="2">The sequence shown here is derived from an EMBL/GenBank/DDBJ whole genome shotgun (WGS) entry which is preliminary data.</text>
</comment>
<keyword evidence="3" id="KW-1185">Reference proteome</keyword>
<dbReference type="EMBL" id="CAJVCH010196286">
    <property type="protein sequence ID" value="CAG7730544.1"/>
    <property type="molecule type" value="Genomic_DNA"/>
</dbReference>
<evidence type="ECO:0008006" key="4">
    <source>
        <dbReference type="Google" id="ProtNLM"/>
    </source>
</evidence>
<accession>A0A8J2K3D9</accession>
<organism evidence="2 3">
    <name type="scientific">Allacma fusca</name>
    <dbReference type="NCBI Taxonomy" id="39272"/>
    <lineage>
        <taxon>Eukaryota</taxon>
        <taxon>Metazoa</taxon>
        <taxon>Ecdysozoa</taxon>
        <taxon>Arthropoda</taxon>
        <taxon>Hexapoda</taxon>
        <taxon>Collembola</taxon>
        <taxon>Symphypleona</taxon>
        <taxon>Sminthuridae</taxon>
        <taxon>Allacma</taxon>
    </lineage>
</organism>
<proteinExistence type="predicted"/>
<dbReference type="AlphaFoldDB" id="A0A8J2K3D9"/>
<reference evidence="2" key="1">
    <citation type="submission" date="2021-06" db="EMBL/GenBank/DDBJ databases">
        <authorList>
            <person name="Hodson N. C."/>
            <person name="Mongue J. A."/>
            <person name="Jaron S. K."/>
        </authorList>
    </citation>
    <scope>NUCLEOTIDE SEQUENCE</scope>
</reference>
<gene>
    <name evidence="2" type="ORF">AFUS01_LOCUS19178</name>
</gene>
<name>A0A8J2K3D9_9HEXA</name>
<sequence>MSSKGKKVTSETPDADFGSAVVSAPTPTKHFPCSKGFEGKLYGGQPQHNKTSTAGHSDMLETEATSKFQSILTGSAVHPLYNHVILQSVFELLQVEDLKSCRQICKLWDDLATPPMLSKGVVSINAEDTENLDDLKVWMNSTPWESGFFRETKIKLFTNFVCDKITHNSYPNLHEILGPHTKLFSVSHWWNDSRDLHLEDYEHLLLHQCPNLEELSLPSTKNFKIAKDFLQCAVAKNNTIFLKLKVLTVTGETKPSPKFWRIINISPELRTLKIYCELNQEYWNPFPYRKVWDERMCNIKSIDVRSFGNESITDDSSDYFMTRKWTLENITCEMYIVADTILRVCYDNIADTLQSLKITFFNKHYDDWSVDKVHEGFLSPRLTKFKHWSLGLDDHCSGPVYCRNLLTAISLPNLVSFKMIPYEEECNDHWPNGLFGQMLNDTFNGSHKLELHTPTVEVVSQVLTKWTQLERLKMTLRDDFGVCWTSVLTGVQTLVMDSDNEENNYCIQSERAGLSNLKKLTSVEIVLTSKASNIETADTDTKCYLNDNLIYSGLVQLPTIQNIFVKGHVFSPTAVDALRNAVLTFCHIAISN</sequence>
<evidence type="ECO:0000256" key="1">
    <source>
        <dbReference type="SAM" id="MobiDB-lite"/>
    </source>
</evidence>
<feature type="region of interest" description="Disordered" evidence="1">
    <location>
        <begin position="1"/>
        <end position="21"/>
    </location>
</feature>
<evidence type="ECO:0000313" key="2">
    <source>
        <dbReference type="EMBL" id="CAG7730544.1"/>
    </source>
</evidence>
<protein>
    <recommendedName>
        <fullName evidence="4">F-box domain-containing protein</fullName>
    </recommendedName>
</protein>